<dbReference type="Proteomes" id="UP000677804">
    <property type="component" value="Chromosome"/>
</dbReference>
<evidence type="ECO:0000313" key="4">
    <source>
        <dbReference type="EMBL" id="QVI62859.1"/>
    </source>
</evidence>
<protein>
    <submittedName>
        <fullName evidence="4">Acyltransferase</fullName>
    </submittedName>
</protein>
<accession>A0ABX8D5Y2</accession>
<dbReference type="Pfam" id="PF01757">
    <property type="entry name" value="Acyl_transf_3"/>
    <property type="match status" value="1"/>
</dbReference>
<feature type="compositionally biased region" description="Basic and acidic residues" evidence="1">
    <location>
        <begin position="23"/>
        <end position="32"/>
    </location>
</feature>
<keyword evidence="4" id="KW-0808">Transferase</keyword>
<feature type="transmembrane region" description="Helical" evidence="2">
    <location>
        <begin position="81"/>
        <end position="99"/>
    </location>
</feature>
<feature type="transmembrane region" description="Helical" evidence="2">
    <location>
        <begin position="143"/>
        <end position="163"/>
    </location>
</feature>
<keyword evidence="4" id="KW-0012">Acyltransferase</keyword>
<evidence type="ECO:0000313" key="5">
    <source>
        <dbReference type="Proteomes" id="UP000677804"/>
    </source>
</evidence>
<gene>
    <name evidence="4" type="ORF">KG103_02660</name>
</gene>
<reference evidence="4 5" key="1">
    <citation type="submission" date="2021-05" db="EMBL/GenBank/DDBJ databases">
        <title>Novel species in genus Cellulomonas.</title>
        <authorList>
            <person name="Zhang G."/>
        </authorList>
    </citation>
    <scope>NUCLEOTIDE SEQUENCE [LARGE SCALE GENOMIC DNA]</scope>
    <source>
        <strain evidence="5">zg-ZUI222</strain>
    </source>
</reference>
<proteinExistence type="predicted"/>
<dbReference type="GO" id="GO:0016746">
    <property type="term" value="F:acyltransferase activity"/>
    <property type="evidence" value="ECO:0007669"/>
    <property type="project" value="UniProtKB-KW"/>
</dbReference>
<keyword evidence="5" id="KW-1185">Reference proteome</keyword>
<keyword evidence="2" id="KW-0812">Transmembrane</keyword>
<name>A0ABX8D5Y2_9CELL</name>
<feature type="transmembrane region" description="Helical" evidence="2">
    <location>
        <begin position="55"/>
        <end position="75"/>
    </location>
</feature>
<sequence>MQGRRRRHPDARPAGRRRHARAERRGVADVHGQRAVRRPRGCQPGDLPAGRWPRAATGPAAVAVAVALLAGLSVVDLRGHAATYLLAGPAVAVATVVLVQAGRRHVTLRPVWRPLVALGTVSYAAYLWSYPLTLWLRPTLDDATGLVAVPATLLAAAVSWWLVERPVQRAGRRPRVAAGVSAGR</sequence>
<evidence type="ECO:0000256" key="1">
    <source>
        <dbReference type="SAM" id="MobiDB-lite"/>
    </source>
</evidence>
<evidence type="ECO:0000256" key="2">
    <source>
        <dbReference type="SAM" id="Phobius"/>
    </source>
</evidence>
<feature type="transmembrane region" description="Helical" evidence="2">
    <location>
        <begin position="111"/>
        <end position="131"/>
    </location>
</feature>
<feature type="compositionally biased region" description="Basic residues" evidence="1">
    <location>
        <begin position="1"/>
        <end position="22"/>
    </location>
</feature>
<evidence type="ECO:0000259" key="3">
    <source>
        <dbReference type="Pfam" id="PF01757"/>
    </source>
</evidence>
<organism evidence="4 5">
    <name type="scientific">Cellulomonas wangleii</name>
    <dbReference type="NCBI Taxonomy" id="2816956"/>
    <lineage>
        <taxon>Bacteria</taxon>
        <taxon>Bacillati</taxon>
        <taxon>Actinomycetota</taxon>
        <taxon>Actinomycetes</taxon>
        <taxon>Micrococcales</taxon>
        <taxon>Cellulomonadaceae</taxon>
        <taxon>Cellulomonas</taxon>
    </lineage>
</organism>
<keyword evidence="2" id="KW-0472">Membrane</keyword>
<feature type="region of interest" description="Disordered" evidence="1">
    <location>
        <begin position="1"/>
        <end position="50"/>
    </location>
</feature>
<feature type="domain" description="Acyltransferase 3" evidence="3">
    <location>
        <begin position="61"/>
        <end position="163"/>
    </location>
</feature>
<dbReference type="InterPro" id="IPR002656">
    <property type="entry name" value="Acyl_transf_3_dom"/>
</dbReference>
<keyword evidence="2" id="KW-1133">Transmembrane helix</keyword>
<dbReference type="EMBL" id="CP074405">
    <property type="protein sequence ID" value="QVI62859.1"/>
    <property type="molecule type" value="Genomic_DNA"/>
</dbReference>